<dbReference type="EC" id="3.5.99.6" evidence="3"/>
<dbReference type="GO" id="GO:0019262">
    <property type="term" value="P:N-acetylneuraminate catabolic process"/>
    <property type="evidence" value="ECO:0007669"/>
    <property type="project" value="TreeGrafter"/>
</dbReference>
<dbReference type="AlphaFoldDB" id="A0A1R3TWW3"/>
<protein>
    <submittedName>
        <fullName evidence="3">Glucosamine-6-phosphate deaminase 1</fullName>
        <ecNumber evidence="3">3.5.99.6</ecNumber>
    </submittedName>
</protein>
<dbReference type="RefSeq" id="WP_083731512.1">
    <property type="nucleotide sequence ID" value="NZ_FMUE01000009.1"/>
</dbReference>
<dbReference type="InterPro" id="IPR006148">
    <property type="entry name" value="Glc/Gal-6P_isomerase"/>
</dbReference>
<proteinExistence type="predicted"/>
<dbReference type="Gene3D" id="3.40.50.1360">
    <property type="match status" value="1"/>
</dbReference>
<name>A0A1R3TWW3_9HYPH</name>
<dbReference type="Proteomes" id="UP000187891">
    <property type="component" value="Unassembled WGS sequence"/>
</dbReference>
<dbReference type="GO" id="GO:0006043">
    <property type="term" value="P:glucosamine catabolic process"/>
    <property type="evidence" value="ECO:0007669"/>
    <property type="project" value="TreeGrafter"/>
</dbReference>
<evidence type="ECO:0000313" key="3">
    <source>
        <dbReference type="EMBL" id="SCX31009.1"/>
    </source>
</evidence>
<dbReference type="Pfam" id="PF01182">
    <property type="entry name" value="Glucosamine_iso"/>
    <property type="match status" value="1"/>
</dbReference>
<dbReference type="CDD" id="cd01399">
    <property type="entry name" value="GlcN6P_deaminase"/>
    <property type="match status" value="1"/>
</dbReference>
<dbReference type="PANTHER" id="PTHR11280:SF5">
    <property type="entry name" value="GLUCOSAMINE-6-PHOSPHATE ISOMERASE"/>
    <property type="match status" value="1"/>
</dbReference>
<accession>A0A1R3TWW3</accession>
<evidence type="ECO:0000256" key="1">
    <source>
        <dbReference type="ARBA" id="ARBA00022801"/>
    </source>
</evidence>
<dbReference type="InterPro" id="IPR037171">
    <property type="entry name" value="NagB/RpiA_transferase-like"/>
</dbReference>
<dbReference type="GO" id="GO:0006046">
    <property type="term" value="P:N-acetylglucosamine catabolic process"/>
    <property type="evidence" value="ECO:0007669"/>
    <property type="project" value="TreeGrafter"/>
</dbReference>
<keyword evidence="1 3" id="KW-0378">Hydrolase</keyword>
<dbReference type="SUPFAM" id="SSF100950">
    <property type="entry name" value="NagB/RpiA/CoA transferase-like"/>
    <property type="match status" value="1"/>
</dbReference>
<dbReference type="GO" id="GO:0005737">
    <property type="term" value="C:cytoplasm"/>
    <property type="evidence" value="ECO:0007669"/>
    <property type="project" value="TreeGrafter"/>
</dbReference>
<dbReference type="InterPro" id="IPR004547">
    <property type="entry name" value="Glucosamine6P_isomerase"/>
</dbReference>
<evidence type="ECO:0000259" key="2">
    <source>
        <dbReference type="Pfam" id="PF01182"/>
    </source>
</evidence>
<dbReference type="GO" id="GO:0042802">
    <property type="term" value="F:identical protein binding"/>
    <property type="evidence" value="ECO:0007669"/>
    <property type="project" value="TreeGrafter"/>
</dbReference>
<dbReference type="GO" id="GO:0005975">
    <property type="term" value="P:carbohydrate metabolic process"/>
    <property type="evidence" value="ECO:0007669"/>
    <property type="project" value="InterPro"/>
</dbReference>
<reference evidence="4" key="1">
    <citation type="submission" date="2016-10" db="EMBL/GenBank/DDBJ databases">
        <authorList>
            <person name="Wibberg D."/>
        </authorList>
    </citation>
    <scope>NUCLEOTIDE SEQUENCE [LARGE SCALE GENOMIC DNA]</scope>
</reference>
<dbReference type="PANTHER" id="PTHR11280">
    <property type="entry name" value="GLUCOSAMINE-6-PHOSPHATE ISOMERASE"/>
    <property type="match status" value="1"/>
</dbReference>
<dbReference type="GO" id="GO:0004342">
    <property type="term" value="F:glucosamine-6-phosphate deaminase activity"/>
    <property type="evidence" value="ECO:0007669"/>
    <property type="project" value="UniProtKB-EC"/>
</dbReference>
<gene>
    <name evidence="3" type="primary">nagB_1</name>
    <name evidence="3" type="ORF">DSM25559_3637</name>
</gene>
<dbReference type="STRING" id="1907666.DSM25559_3637"/>
<evidence type="ECO:0000313" key="4">
    <source>
        <dbReference type="Proteomes" id="UP000187891"/>
    </source>
</evidence>
<organism evidence="3 4">
    <name type="scientific">Agrobacterium rosae</name>
    <dbReference type="NCBI Taxonomy" id="1972867"/>
    <lineage>
        <taxon>Bacteria</taxon>
        <taxon>Pseudomonadati</taxon>
        <taxon>Pseudomonadota</taxon>
        <taxon>Alphaproteobacteria</taxon>
        <taxon>Hyphomicrobiales</taxon>
        <taxon>Rhizobiaceae</taxon>
        <taxon>Rhizobium/Agrobacterium group</taxon>
        <taxon>Agrobacterium</taxon>
    </lineage>
</organism>
<feature type="domain" description="Glucosamine/galactosamine-6-phosphate isomerase" evidence="2">
    <location>
        <begin position="23"/>
        <end position="242"/>
    </location>
</feature>
<dbReference type="EMBL" id="FMUE01000009">
    <property type="protein sequence ID" value="SCX31009.1"/>
    <property type="molecule type" value="Genomic_DNA"/>
</dbReference>
<sequence length="252" mass="27220">MDHLHRDVHGRALNVTIFPTPEDASTAVAERILSVVRAKPTAVLGLATGQTPRQVYAKLLNAVESGHISFAQATTFNLDEYCGLAGSHADSFAAYMYRELFDKANFDQQRINLIDGAAEDETAEAARYARLLGETMIDLQLLGIGSNGHIGFNEPGSVRTSRVRVVQLSEETRAANLPTLIELKTVPTRAITMGIADILDASEIVILATGQAKAEAVRKSIQETPGDSCPASHLASHANVHWFLDYAAARLL</sequence>